<gene>
    <name evidence="1" type="ORF">X975_10889</name>
</gene>
<evidence type="ECO:0000313" key="2">
    <source>
        <dbReference type="Proteomes" id="UP000054359"/>
    </source>
</evidence>
<reference evidence="1 2" key="1">
    <citation type="submission" date="2013-11" db="EMBL/GenBank/DDBJ databases">
        <title>Genome sequencing of Stegodyphus mimosarum.</title>
        <authorList>
            <person name="Bechsgaard J."/>
        </authorList>
    </citation>
    <scope>NUCLEOTIDE SEQUENCE [LARGE SCALE GENOMIC DNA]</scope>
</reference>
<organism evidence="1 2">
    <name type="scientific">Stegodyphus mimosarum</name>
    <name type="common">African social velvet spider</name>
    <dbReference type="NCBI Taxonomy" id="407821"/>
    <lineage>
        <taxon>Eukaryota</taxon>
        <taxon>Metazoa</taxon>
        <taxon>Ecdysozoa</taxon>
        <taxon>Arthropoda</taxon>
        <taxon>Chelicerata</taxon>
        <taxon>Arachnida</taxon>
        <taxon>Araneae</taxon>
        <taxon>Araneomorphae</taxon>
        <taxon>Entelegynae</taxon>
        <taxon>Eresoidea</taxon>
        <taxon>Eresidae</taxon>
        <taxon>Stegodyphus</taxon>
    </lineage>
</organism>
<dbReference type="OrthoDB" id="25402at2759"/>
<evidence type="ECO:0000313" key="1">
    <source>
        <dbReference type="EMBL" id="KFM74958.1"/>
    </source>
</evidence>
<name>A0A087UC69_STEMI</name>
<dbReference type="Proteomes" id="UP000054359">
    <property type="component" value="Unassembled WGS sequence"/>
</dbReference>
<dbReference type="EMBL" id="KK119171">
    <property type="protein sequence ID" value="KFM74958.1"/>
    <property type="molecule type" value="Genomic_DNA"/>
</dbReference>
<feature type="non-terminal residue" evidence="1">
    <location>
        <position position="46"/>
    </location>
</feature>
<dbReference type="AlphaFoldDB" id="A0A087UC69"/>
<proteinExistence type="predicted"/>
<keyword evidence="2" id="KW-1185">Reference proteome</keyword>
<accession>A0A087UC69</accession>
<protein>
    <submittedName>
        <fullName evidence="1">Uncharacterized protein</fullName>
    </submittedName>
</protein>
<sequence length="46" mass="4994">MIWAGISLGGRTDLHMFHRGTLTGVRCQDEILDQDVHLYAAAIGPG</sequence>